<dbReference type="InterPro" id="IPR002464">
    <property type="entry name" value="DNA/RNA_helicase_DEAH_CS"/>
</dbReference>
<dbReference type="GO" id="GO:0003724">
    <property type="term" value="F:RNA helicase activity"/>
    <property type="evidence" value="ECO:0007669"/>
    <property type="project" value="UniProtKB-EC"/>
</dbReference>
<dbReference type="GO" id="GO:0016787">
    <property type="term" value="F:hydrolase activity"/>
    <property type="evidence" value="ECO:0007669"/>
    <property type="project" value="UniProtKB-KW"/>
</dbReference>
<organism evidence="11 12">
    <name type="scientific">Metschnikowia aff. pulcherrima</name>
    <dbReference type="NCBI Taxonomy" id="2163413"/>
    <lineage>
        <taxon>Eukaryota</taxon>
        <taxon>Fungi</taxon>
        <taxon>Dikarya</taxon>
        <taxon>Ascomycota</taxon>
        <taxon>Saccharomycotina</taxon>
        <taxon>Pichiomycetes</taxon>
        <taxon>Metschnikowiaceae</taxon>
        <taxon>Metschnikowia</taxon>
    </lineage>
</organism>
<evidence type="ECO:0000256" key="5">
    <source>
        <dbReference type="ARBA" id="ARBA00022806"/>
    </source>
</evidence>
<evidence type="ECO:0000256" key="6">
    <source>
        <dbReference type="ARBA" id="ARBA00022840"/>
    </source>
</evidence>
<dbReference type="SMART" id="SM00490">
    <property type="entry name" value="HELICc"/>
    <property type="match status" value="1"/>
</dbReference>
<keyword evidence="3" id="KW-0547">Nucleotide-binding</keyword>
<comment type="catalytic activity">
    <reaction evidence="7">
        <text>ATP + H2O = ADP + phosphate + H(+)</text>
        <dbReference type="Rhea" id="RHEA:13065"/>
        <dbReference type="ChEBI" id="CHEBI:15377"/>
        <dbReference type="ChEBI" id="CHEBI:15378"/>
        <dbReference type="ChEBI" id="CHEBI:30616"/>
        <dbReference type="ChEBI" id="CHEBI:43474"/>
        <dbReference type="ChEBI" id="CHEBI:456216"/>
        <dbReference type="EC" id="3.6.4.13"/>
    </reaction>
</comment>
<feature type="compositionally biased region" description="Basic and acidic residues" evidence="8">
    <location>
        <begin position="271"/>
        <end position="280"/>
    </location>
</feature>
<dbReference type="Pfam" id="PF21010">
    <property type="entry name" value="HA2_C"/>
    <property type="match status" value="1"/>
</dbReference>
<dbReference type="EC" id="3.6.4.13" evidence="2"/>
<feature type="compositionally biased region" description="Basic and acidic residues" evidence="8">
    <location>
        <begin position="782"/>
        <end position="791"/>
    </location>
</feature>
<feature type="compositionally biased region" description="Polar residues" evidence="8">
    <location>
        <begin position="43"/>
        <end position="55"/>
    </location>
</feature>
<dbReference type="Proteomes" id="UP000292447">
    <property type="component" value="Chromosome I"/>
</dbReference>
<evidence type="ECO:0000256" key="4">
    <source>
        <dbReference type="ARBA" id="ARBA00022801"/>
    </source>
</evidence>
<accession>A0A4P6XFY9</accession>
<dbReference type="SUPFAM" id="SSF52540">
    <property type="entry name" value="P-loop containing nucleoside triphosphate hydrolases"/>
    <property type="match status" value="1"/>
</dbReference>
<evidence type="ECO:0000256" key="3">
    <source>
        <dbReference type="ARBA" id="ARBA00022741"/>
    </source>
</evidence>
<evidence type="ECO:0000313" key="12">
    <source>
        <dbReference type="Proteomes" id="UP000292447"/>
    </source>
</evidence>
<feature type="compositionally biased region" description="Acidic residues" evidence="8">
    <location>
        <begin position="330"/>
        <end position="377"/>
    </location>
</feature>
<dbReference type="InterPro" id="IPR014001">
    <property type="entry name" value="Helicase_ATP-bd"/>
</dbReference>
<dbReference type="STRING" id="2163413.A0A4P6XFY9"/>
<dbReference type="InterPro" id="IPR048333">
    <property type="entry name" value="HA2_WH"/>
</dbReference>
<name>A0A4P6XFY9_9ASCO</name>
<keyword evidence="4" id="KW-0378">Hydrolase</keyword>
<feature type="compositionally biased region" description="Basic and acidic residues" evidence="8">
    <location>
        <begin position="243"/>
        <end position="256"/>
    </location>
</feature>
<dbReference type="PROSITE" id="PS51194">
    <property type="entry name" value="HELICASE_CTER"/>
    <property type="match status" value="1"/>
</dbReference>
<feature type="compositionally biased region" description="Acidic residues" evidence="8">
    <location>
        <begin position="296"/>
        <end position="310"/>
    </location>
</feature>
<feature type="region of interest" description="Disordered" evidence="8">
    <location>
        <begin position="176"/>
        <end position="395"/>
    </location>
</feature>
<feature type="domain" description="Helicase C-terminal" evidence="10">
    <location>
        <begin position="680"/>
        <end position="924"/>
    </location>
</feature>
<evidence type="ECO:0000259" key="10">
    <source>
        <dbReference type="PROSITE" id="PS51194"/>
    </source>
</evidence>
<dbReference type="PANTHER" id="PTHR18934:SF99">
    <property type="entry name" value="ATP-DEPENDENT RNA HELICASE DHX37-RELATED"/>
    <property type="match status" value="1"/>
</dbReference>
<dbReference type="GO" id="GO:1990904">
    <property type="term" value="C:ribonucleoprotein complex"/>
    <property type="evidence" value="ECO:0007669"/>
    <property type="project" value="UniProtKB-ARBA"/>
</dbReference>
<keyword evidence="12" id="KW-1185">Reference proteome</keyword>
<feature type="compositionally biased region" description="Polar residues" evidence="8">
    <location>
        <begin position="1017"/>
        <end position="1026"/>
    </location>
</feature>
<feature type="domain" description="Helicase ATP-binding" evidence="9">
    <location>
        <begin position="480"/>
        <end position="658"/>
    </location>
</feature>
<evidence type="ECO:0000259" key="9">
    <source>
        <dbReference type="PROSITE" id="PS51192"/>
    </source>
</evidence>
<evidence type="ECO:0000256" key="8">
    <source>
        <dbReference type="SAM" id="MobiDB-lite"/>
    </source>
</evidence>
<feature type="compositionally biased region" description="Acidic residues" evidence="8">
    <location>
        <begin position="1027"/>
        <end position="1040"/>
    </location>
</feature>
<dbReference type="EMBL" id="CP034456">
    <property type="protein sequence ID" value="QBM86247.1"/>
    <property type="molecule type" value="Genomic_DNA"/>
</dbReference>
<feature type="region of interest" description="Disordered" evidence="8">
    <location>
        <begin position="20"/>
        <end position="73"/>
    </location>
</feature>
<dbReference type="PANTHER" id="PTHR18934">
    <property type="entry name" value="ATP-DEPENDENT RNA HELICASE"/>
    <property type="match status" value="1"/>
</dbReference>
<dbReference type="GO" id="GO:0000462">
    <property type="term" value="P:maturation of SSU-rRNA from tricistronic rRNA transcript (SSU-rRNA, 5.8S rRNA, LSU-rRNA)"/>
    <property type="evidence" value="ECO:0007669"/>
    <property type="project" value="TreeGrafter"/>
</dbReference>
<dbReference type="Pfam" id="PF00271">
    <property type="entry name" value="Helicase_C"/>
    <property type="match status" value="1"/>
</dbReference>
<comment type="similarity">
    <text evidence="1">Belongs to the DEAD box helicase family. DEAH subfamily.</text>
</comment>
<dbReference type="InterPro" id="IPR001650">
    <property type="entry name" value="Helicase_C-like"/>
</dbReference>
<feature type="region of interest" description="Disordered" evidence="8">
    <location>
        <begin position="763"/>
        <end position="792"/>
    </location>
</feature>
<evidence type="ECO:0000256" key="7">
    <source>
        <dbReference type="ARBA" id="ARBA00047984"/>
    </source>
</evidence>
<dbReference type="SMART" id="SM00847">
    <property type="entry name" value="HA2"/>
    <property type="match status" value="1"/>
</dbReference>
<dbReference type="GO" id="GO:0005524">
    <property type="term" value="F:ATP binding"/>
    <property type="evidence" value="ECO:0007669"/>
    <property type="project" value="UniProtKB-KW"/>
</dbReference>
<keyword evidence="6" id="KW-0067">ATP-binding</keyword>
<dbReference type="CDD" id="cd18791">
    <property type="entry name" value="SF2_C_RHA"/>
    <property type="match status" value="1"/>
</dbReference>
<dbReference type="InterPro" id="IPR027417">
    <property type="entry name" value="P-loop_NTPase"/>
</dbReference>
<gene>
    <name evidence="11" type="primary">MPUL0A08840</name>
    <name evidence="11" type="ORF">METSCH_A08840</name>
</gene>
<proteinExistence type="inferred from homology"/>
<feature type="region of interest" description="Disordered" evidence="8">
    <location>
        <begin position="1014"/>
        <end position="1041"/>
    </location>
</feature>
<evidence type="ECO:0000256" key="1">
    <source>
        <dbReference type="ARBA" id="ARBA00008792"/>
    </source>
</evidence>
<dbReference type="CDD" id="cd17982">
    <property type="entry name" value="DEXHc_DHX37"/>
    <property type="match status" value="1"/>
</dbReference>
<dbReference type="FunFam" id="3.40.50.300:FF:000637">
    <property type="entry name" value="ATP-dependent RNA helicase DHX37/DHR1"/>
    <property type="match status" value="1"/>
</dbReference>
<reference evidence="12" key="1">
    <citation type="submission" date="2019-03" db="EMBL/GenBank/DDBJ databases">
        <title>Snf2 controls pulcherriminic acid biosynthesis and connects pigmentation and antifungal activity of the yeast Metschnikowia pulcherrima.</title>
        <authorList>
            <person name="Gore-Lloyd D."/>
            <person name="Sumann I."/>
            <person name="Brachmann A.O."/>
            <person name="Schneeberger K."/>
            <person name="Ortiz-Merino R.A."/>
            <person name="Moreno-Beltran M."/>
            <person name="Schlaefli M."/>
            <person name="Kirner P."/>
            <person name="Santos Kron A."/>
            <person name="Wolfe K.H."/>
            <person name="Piel J."/>
            <person name="Ahrens C.H."/>
            <person name="Henk D."/>
            <person name="Freimoser F.M."/>
        </authorList>
    </citation>
    <scope>NUCLEOTIDE SEQUENCE [LARGE SCALE GENOMIC DNA]</scope>
    <source>
        <strain evidence="12">APC 1.2</strain>
    </source>
</reference>
<keyword evidence="5 11" id="KW-0347">Helicase</keyword>
<dbReference type="Gene3D" id="1.20.120.1080">
    <property type="match status" value="1"/>
</dbReference>
<dbReference type="PROSITE" id="PS51192">
    <property type="entry name" value="HELICASE_ATP_BIND_1"/>
    <property type="match status" value="1"/>
</dbReference>
<dbReference type="InterPro" id="IPR011545">
    <property type="entry name" value="DEAD/DEAH_box_helicase_dom"/>
</dbReference>
<sequence>MGKYRKRFNEKARLGMLAKQAALKSARNKQFTRHMDNDEDNSEPSNVEPVTQTEPDVNAEIMQPMTAAEKEERKRKLTETLYLENEKELKMSRAKRKRLDKYIEHQIKREEKKVLMEKLAGTKMDTRTLAPLKLLGQGKQTRKEEMIEALELERQGRGDERTRDILYEEREIKDWDEDHKDDPGFLAQPSYEEPEEVTETRSSFVDFRPLKTGTSMSGFGFTNLPKAEKSDKSASKKKYTWRLKVEQEEKKRAKVEDENDFLLSENENESAAEHLPHLDSDPEDYLSDAEKASDFEGFDESEPGSGDSDEDKIPASGDTDILDSDKEDGSENDEREDEIDEDNENEVSENEENEESEDEDEEDSDEQSDEEPSDDEDVPRLIQNKPKHSKTAASFKEWAEEQVRKLEGHTEMVLPELKDETKQKYAEGVHTEEVFSEDENAVPINPDLQRNAFYVNVSRPIEIQEQRMQLPVFSEEHRIMEAVHHHDCIVLCGETGSGKTTQVPQFLYEAGFGNLNSDLYPGMIGVTQPRRVAAVSMANRVASELGETHGKRVGYQIRFDSTIKNEGTENGTAMKFMTDGVLLREMMADFLLTKYSALIIDEAHERNVNTDILIGMLSRIVRLRRERGKPLKLIVMSATLRVSDFSENKQLFSVPPPVIKVEARQYPVSVHFDKRTKPDYLEEAFKKTCKIHKKLPPGGILVFLTGQHEINGLVKKLRKEFPFRKSGIPAYSEADNVKYQASTNVAMEAEDVDLDIALRERKAEEAESGSSDLDSDEEEGFDEPREPHQASDDPLYVLPLYSLLPTKQQMKVFEHAPAGSRLCIVATNVAETSLTIPGIRYVVDCGRSKERKFDEETGVQSFEVDWVSKASADQRAGRAGRTGPGHCYRLFSSAIYEEYFEQFSKPEILRMPAESTILTMKSMGIDQIVNFPFPTAPDRVSLAKAERLLVTLGALDKAKKQITDLGRTMSHFPLSPRYAKILIVGNQLECLPYVIAIVSALSVGDPFIDEQEVGIAENTTKNTGGSSDEEEEEDAEEVQADVERKRKLRTKFYKSRALFSRLDANSDAFRLLSAVCAMDHVPKDKQTGFLKDNFLRAKVMEEIHKLRKQIAHIVAANVPSTSDKLEEKKKLGVPTKEQLSAMKQIVASGFVDQVAIRSDVLDSDIKLSKRAGIISVPYSTIHPVSIYGPDVEPHVFIHPGSIIGDSGATPPQYIVYQSLNRGLNQREGKLVKLRMKPLVDLSGRQLTNIARLSLLITYSKPLGHPYGPKTISATKRECYVVPRYGAALGDGGLGWDLPVVKVMQVKQHGLWVVDEN</sequence>
<dbReference type="PROSITE" id="PS00690">
    <property type="entry name" value="DEAH_ATP_HELICASE"/>
    <property type="match status" value="1"/>
</dbReference>
<dbReference type="GO" id="GO:0003723">
    <property type="term" value="F:RNA binding"/>
    <property type="evidence" value="ECO:0007669"/>
    <property type="project" value="TreeGrafter"/>
</dbReference>
<evidence type="ECO:0000313" key="11">
    <source>
        <dbReference type="EMBL" id="QBM86247.1"/>
    </source>
</evidence>
<dbReference type="GO" id="GO:0005730">
    <property type="term" value="C:nucleolus"/>
    <property type="evidence" value="ECO:0007669"/>
    <property type="project" value="TreeGrafter"/>
</dbReference>
<dbReference type="Gene3D" id="3.40.50.300">
    <property type="entry name" value="P-loop containing nucleotide triphosphate hydrolases"/>
    <property type="match status" value="2"/>
</dbReference>
<evidence type="ECO:0000256" key="2">
    <source>
        <dbReference type="ARBA" id="ARBA00012552"/>
    </source>
</evidence>
<dbReference type="Pfam" id="PF04408">
    <property type="entry name" value="WHD_HA2"/>
    <property type="match status" value="1"/>
</dbReference>
<protein>
    <recommendedName>
        <fullName evidence="2">RNA helicase</fullName>
        <ecNumber evidence="2">3.6.4.13</ecNumber>
    </recommendedName>
</protein>
<dbReference type="SMART" id="SM00487">
    <property type="entry name" value="DEXDc"/>
    <property type="match status" value="1"/>
</dbReference>
<dbReference type="Pfam" id="PF00270">
    <property type="entry name" value="DEAD"/>
    <property type="match status" value="1"/>
</dbReference>
<dbReference type="InterPro" id="IPR007502">
    <property type="entry name" value="Helicase-assoc_dom"/>
</dbReference>